<comment type="caution">
    <text evidence="2">The sequence shown here is derived from an EMBL/GenBank/DDBJ whole genome shotgun (WGS) entry which is preliminary data.</text>
</comment>
<reference evidence="2" key="1">
    <citation type="submission" date="2023-07" db="EMBL/GenBank/DDBJ databases">
        <authorList>
            <consortium name="AG Swart"/>
            <person name="Singh M."/>
            <person name="Singh A."/>
            <person name="Seah K."/>
            <person name="Emmerich C."/>
        </authorList>
    </citation>
    <scope>NUCLEOTIDE SEQUENCE</scope>
    <source>
        <strain evidence="2">DP1</strain>
    </source>
</reference>
<evidence type="ECO:0000313" key="3">
    <source>
        <dbReference type="Proteomes" id="UP001295684"/>
    </source>
</evidence>
<organism evidence="2 3">
    <name type="scientific">Euplotes crassus</name>
    <dbReference type="NCBI Taxonomy" id="5936"/>
    <lineage>
        <taxon>Eukaryota</taxon>
        <taxon>Sar</taxon>
        <taxon>Alveolata</taxon>
        <taxon>Ciliophora</taxon>
        <taxon>Intramacronucleata</taxon>
        <taxon>Spirotrichea</taxon>
        <taxon>Hypotrichia</taxon>
        <taxon>Euplotida</taxon>
        <taxon>Euplotidae</taxon>
        <taxon>Moneuplotes</taxon>
    </lineage>
</organism>
<evidence type="ECO:0000256" key="1">
    <source>
        <dbReference type="SAM" id="MobiDB-lite"/>
    </source>
</evidence>
<keyword evidence="3" id="KW-1185">Reference proteome</keyword>
<feature type="region of interest" description="Disordered" evidence="1">
    <location>
        <begin position="220"/>
        <end position="242"/>
    </location>
</feature>
<feature type="compositionally biased region" description="Basic residues" evidence="1">
    <location>
        <begin position="224"/>
        <end position="233"/>
    </location>
</feature>
<evidence type="ECO:0000313" key="2">
    <source>
        <dbReference type="EMBL" id="CAI2364986.1"/>
    </source>
</evidence>
<dbReference type="EMBL" id="CAMPGE010006140">
    <property type="protein sequence ID" value="CAI2364986.1"/>
    <property type="molecule type" value="Genomic_DNA"/>
</dbReference>
<accession>A0AAD1UA80</accession>
<gene>
    <name evidence="2" type="ORF">ECRASSUSDP1_LOCUS6336</name>
</gene>
<sequence>MVKTPETSNICKNYERINKTRKALYDAILLDSCLLKDQEITQETADFAEKDAFSDRFNSLILNQNLTINVGTRTGKPATKEDLESIDSDQRFKTRVNAFSFLSKYWLPVLRSEKLPEIAKRSISPLRIIFDFQEEEIFDIPPERKAGNIMTGTCSVSQSSHKRIRVKRRTKRACRKISDKNNKTKIIKGLSSILSELESQDETKISDYCDMTSLSATKSYKASSKGRKSRVRTKGSNSTKSISSNIAYHKRIARKNKTKKSRPLSISYGQICLSTIVKNLDEISSEL</sequence>
<protein>
    <submittedName>
        <fullName evidence="2">Uncharacterized protein</fullName>
    </submittedName>
</protein>
<dbReference type="Proteomes" id="UP001295684">
    <property type="component" value="Unassembled WGS sequence"/>
</dbReference>
<name>A0AAD1UA80_EUPCR</name>
<proteinExistence type="predicted"/>
<dbReference type="AlphaFoldDB" id="A0AAD1UA80"/>